<evidence type="ECO:0000313" key="3">
    <source>
        <dbReference type="Proteomes" id="UP000007148"/>
    </source>
</evidence>
<evidence type="ECO:0000313" key="2">
    <source>
        <dbReference type="EMBL" id="CCA77144.1"/>
    </source>
</evidence>
<evidence type="ECO:0000256" key="1">
    <source>
        <dbReference type="SAM" id="SignalP"/>
    </source>
</evidence>
<keyword evidence="1" id="KW-0732">Signal</keyword>
<protein>
    <recommendedName>
        <fullName evidence="4">Secreted protein</fullName>
    </recommendedName>
</protein>
<feature type="chain" id="PRO_5003468980" description="Secreted protein" evidence="1">
    <location>
        <begin position="17"/>
        <end position="79"/>
    </location>
</feature>
<dbReference type="EMBL" id="CAFZ01001310">
    <property type="protein sequence ID" value="CCA77144.1"/>
    <property type="molecule type" value="Genomic_DNA"/>
</dbReference>
<accession>G4U0Q1</accession>
<dbReference type="AlphaFoldDB" id="G4U0Q1"/>
<name>G4U0Q1_SERID</name>
<evidence type="ECO:0008006" key="4">
    <source>
        <dbReference type="Google" id="ProtNLM"/>
    </source>
</evidence>
<gene>
    <name evidence="2" type="ORF">PIIN_11127</name>
</gene>
<sequence>MFVLLATLTAVQQVTQFAVLHLKSAVLRVHSASAHVPAAKLRKQPAVKSAVLVEQLAAIALAVTLDIHAPHRAKGLSGL</sequence>
<dbReference type="InParanoid" id="G4U0Q1"/>
<dbReference type="Proteomes" id="UP000007148">
    <property type="component" value="Unassembled WGS sequence"/>
</dbReference>
<organism evidence="2 3">
    <name type="scientific">Serendipita indica (strain DSM 11827)</name>
    <name type="common">Root endophyte fungus</name>
    <name type="synonym">Piriformospora indica</name>
    <dbReference type="NCBI Taxonomy" id="1109443"/>
    <lineage>
        <taxon>Eukaryota</taxon>
        <taxon>Fungi</taxon>
        <taxon>Dikarya</taxon>
        <taxon>Basidiomycota</taxon>
        <taxon>Agaricomycotina</taxon>
        <taxon>Agaricomycetes</taxon>
        <taxon>Sebacinales</taxon>
        <taxon>Serendipitaceae</taxon>
        <taxon>Serendipita</taxon>
    </lineage>
</organism>
<proteinExistence type="predicted"/>
<comment type="caution">
    <text evidence="2">The sequence shown here is derived from an EMBL/GenBank/DDBJ whole genome shotgun (WGS) entry which is preliminary data.</text>
</comment>
<feature type="signal peptide" evidence="1">
    <location>
        <begin position="1"/>
        <end position="16"/>
    </location>
</feature>
<dbReference type="HOGENOM" id="CLU_2606906_0_0_1"/>
<keyword evidence="3" id="KW-1185">Reference proteome</keyword>
<reference evidence="2 3" key="1">
    <citation type="journal article" date="2011" name="PLoS Pathog.">
        <title>Endophytic Life Strategies Decoded by Genome and Transcriptome Analyses of the Mutualistic Root Symbiont Piriformospora indica.</title>
        <authorList>
            <person name="Zuccaro A."/>
            <person name="Lahrmann U."/>
            <person name="Guldener U."/>
            <person name="Langen G."/>
            <person name="Pfiffi S."/>
            <person name="Biedenkopf D."/>
            <person name="Wong P."/>
            <person name="Samans B."/>
            <person name="Grimm C."/>
            <person name="Basiewicz M."/>
            <person name="Murat C."/>
            <person name="Martin F."/>
            <person name="Kogel K.H."/>
        </authorList>
    </citation>
    <scope>NUCLEOTIDE SEQUENCE [LARGE SCALE GENOMIC DNA]</scope>
    <source>
        <strain evidence="2 3">DSM 11827</strain>
    </source>
</reference>